<evidence type="ECO:0000256" key="2">
    <source>
        <dbReference type="ARBA" id="ARBA00022475"/>
    </source>
</evidence>
<accession>A0A1H0VJI2</accession>
<feature type="transmembrane region" description="Helical" evidence="6">
    <location>
        <begin position="197"/>
        <end position="214"/>
    </location>
</feature>
<keyword evidence="4 6" id="KW-1133">Transmembrane helix</keyword>
<feature type="transmembrane region" description="Helical" evidence="6">
    <location>
        <begin position="291"/>
        <end position="314"/>
    </location>
</feature>
<feature type="transmembrane region" description="Helical" evidence="6">
    <location>
        <begin position="163"/>
        <end position="185"/>
    </location>
</feature>
<feature type="transmembrane region" description="Helical" evidence="6">
    <location>
        <begin position="351"/>
        <end position="372"/>
    </location>
</feature>
<evidence type="ECO:0000256" key="6">
    <source>
        <dbReference type="SAM" id="Phobius"/>
    </source>
</evidence>
<evidence type="ECO:0000313" key="9">
    <source>
        <dbReference type="Proteomes" id="UP000199691"/>
    </source>
</evidence>
<dbReference type="EMBL" id="FNIX01000014">
    <property type="protein sequence ID" value="SDP78226.1"/>
    <property type="molecule type" value="Genomic_DNA"/>
</dbReference>
<organism evidence="8 9">
    <name type="scientific">Lentzea jiangxiensis</name>
    <dbReference type="NCBI Taxonomy" id="641025"/>
    <lineage>
        <taxon>Bacteria</taxon>
        <taxon>Bacillati</taxon>
        <taxon>Actinomycetota</taxon>
        <taxon>Actinomycetes</taxon>
        <taxon>Pseudonocardiales</taxon>
        <taxon>Pseudonocardiaceae</taxon>
        <taxon>Lentzea</taxon>
    </lineage>
</organism>
<keyword evidence="2" id="KW-1003">Cell membrane</keyword>
<dbReference type="InterPro" id="IPR020846">
    <property type="entry name" value="MFS_dom"/>
</dbReference>
<reference evidence="9" key="1">
    <citation type="submission" date="2016-10" db="EMBL/GenBank/DDBJ databases">
        <authorList>
            <person name="Varghese N."/>
            <person name="Submissions S."/>
        </authorList>
    </citation>
    <scope>NUCLEOTIDE SEQUENCE [LARGE SCALE GENOMIC DNA]</scope>
    <source>
        <strain evidence="9">CGMCC 4.6609</strain>
    </source>
</reference>
<dbReference type="InterPro" id="IPR036259">
    <property type="entry name" value="MFS_trans_sf"/>
</dbReference>
<dbReference type="Gene3D" id="1.20.1250.20">
    <property type="entry name" value="MFS general substrate transporter like domains"/>
    <property type="match status" value="1"/>
</dbReference>
<evidence type="ECO:0000259" key="7">
    <source>
        <dbReference type="PROSITE" id="PS50850"/>
    </source>
</evidence>
<dbReference type="GO" id="GO:0022857">
    <property type="term" value="F:transmembrane transporter activity"/>
    <property type="evidence" value="ECO:0007669"/>
    <property type="project" value="InterPro"/>
</dbReference>
<evidence type="ECO:0000256" key="1">
    <source>
        <dbReference type="ARBA" id="ARBA00004651"/>
    </source>
</evidence>
<dbReference type="PROSITE" id="PS50850">
    <property type="entry name" value="MFS"/>
    <property type="match status" value="1"/>
</dbReference>
<keyword evidence="5 6" id="KW-0472">Membrane</keyword>
<keyword evidence="9" id="KW-1185">Reference proteome</keyword>
<feature type="transmembrane region" description="Helical" evidence="6">
    <location>
        <begin position="415"/>
        <end position="434"/>
    </location>
</feature>
<sequence length="457" mass="47055">MVSPQRAYSASVTTLAVGKHHWGSRRLLGIPAYRRLLATRLASQWGDGLFQAGLAGAVLFNPERQADPAAIAAGFAVLLLPYSLIGPFTGALLDRWDRKRVIVVANVTRAVFVLFTAAAVSAGLSGLPLYVSALVVMGIGRFVGSGLSASLPHVVDEDHLVEANALATTAGAVMAVIGAASAIGFRTLLGAGDGGSAWTTSIAVAGLLLSAFIASRFKAGVLGPDEIDEPHNAVTAVARGLLDGAKATWRTPSVTAGLAALLAHRAAFGMSLMITLLLMRHTLEDVGILKAGLGGLGEVAVAGGAGVLLAGVLTDRIVDRFGVKRTICGALLLTSAAQVGLGLPMTLVTVLLASFVIIFAGQVVKLCVDTAVQHDVGDEVRGRVFALYDTLFNIAQVTAVSITATVVPLDGRSPALILVAASLYLVGLGAYLLLSARKRQVQHAGLVREDDSSHSIG</sequence>
<comment type="subcellular location">
    <subcellularLocation>
        <location evidence="1">Cell membrane</location>
        <topology evidence="1">Multi-pass membrane protein</topology>
    </subcellularLocation>
</comment>
<dbReference type="InterPro" id="IPR011701">
    <property type="entry name" value="MFS"/>
</dbReference>
<keyword evidence="3 6" id="KW-0812">Transmembrane</keyword>
<evidence type="ECO:0000256" key="3">
    <source>
        <dbReference type="ARBA" id="ARBA00022692"/>
    </source>
</evidence>
<dbReference type="GO" id="GO:0005886">
    <property type="term" value="C:plasma membrane"/>
    <property type="evidence" value="ECO:0007669"/>
    <property type="project" value="UniProtKB-SubCell"/>
</dbReference>
<dbReference type="PANTHER" id="PTHR23513">
    <property type="entry name" value="INTEGRAL MEMBRANE EFFLUX PROTEIN-RELATED"/>
    <property type="match status" value="1"/>
</dbReference>
<feature type="transmembrane region" description="Helical" evidence="6">
    <location>
        <begin position="69"/>
        <end position="89"/>
    </location>
</feature>
<dbReference type="AlphaFoldDB" id="A0A1H0VJI2"/>
<feature type="domain" description="Major facilitator superfamily (MFS) profile" evidence="7">
    <location>
        <begin position="1"/>
        <end position="439"/>
    </location>
</feature>
<dbReference type="Proteomes" id="UP000199691">
    <property type="component" value="Unassembled WGS sequence"/>
</dbReference>
<protein>
    <submittedName>
        <fullName evidence="8">MFS-type transporter involved in bile tolerance, Atg22 family</fullName>
    </submittedName>
</protein>
<proteinExistence type="predicted"/>
<evidence type="ECO:0000313" key="8">
    <source>
        <dbReference type="EMBL" id="SDP78226.1"/>
    </source>
</evidence>
<name>A0A1H0VJI2_9PSEU</name>
<dbReference type="STRING" id="641025.SAMN05421507_114178"/>
<dbReference type="SUPFAM" id="SSF103473">
    <property type="entry name" value="MFS general substrate transporter"/>
    <property type="match status" value="1"/>
</dbReference>
<dbReference type="PANTHER" id="PTHR23513:SF17">
    <property type="entry name" value="MEMBRANE PROTEIN"/>
    <property type="match status" value="1"/>
</dbReference>
<dbReference type="CDD" id="cd06173">
    <property type="entry name" value="MFS_MefA_like"/>
    <property type="match status" value="1"/>
</dbReference>
<dbReference type="Pfam" id="PF07690">
    <property type="entry name" value="MFS_1"/>
    <property type="match status" value="1"/>
</dbReference>
<feature type="transmembrane region" description="Helical" evidence="6">
    <location>
        <begin position="384"/>
        <end position="409"/>
    </location>
</feature>
<feature type="transmembrane region" description="Helical" evidence="6">
    <location>
        <begin position="101"/>
        <end position="124"/>
    </location>
</feature>
<gene>
    <name evidence="8" type="ORF">SAMN05421507_114178</name>
</gene>
<evidence type="ECO:0000256" key="4">
    <source>
        <dbReference type="ARBA" id="ARBA00022989"/>
    </source>
</evidence>
<evidence type="ECO:0000256" key="5">
    <source>
        <dbReference type="ARBA" id="ARBA00023136"/>
    </source>
</evidence>
<feature type="transmembrane region" description="Helical" evidence="6">
    <location>
        <begin position="256"/>
        <end position="279"/>
    </location>
</feature>